<protein>
    <submittedName>
        <fullName evidence="1">Uncharacterized protein</fullName>
    </submittedName>
</protein>
<evidence type="ECO:0000313" key="1">
    <source>
        <dbReference type="EMBL" id="QHT04259.1"/>
    </source>
</evidence>
<name>A0A6C0CKQ3_9ZZZZ</name>
<proteinExistence type="predicted"/>
<accession>A0A6C0CKQ3</accession>
<reference evidence="1" key="1">
    <citation type="journal article" date="2020" name="Nature">
        <title>Giant virus diversity and host interactions through global metagenomics.</title>
        <authorList>
            <person name="Schulz F."/>
            <person name="Roux S."/>
            <person name="Paez-Espino D."/>
            <person name="Jungbluth S."/>
            <person name="Walsh D.A."/>
            <person name="Denef V.J."/>
            <person name="McMahon K.D."/>
            <person name="Konstantinidis K.T."/>
            <person name="Eloe-Fadrosh E.A."/>
            <person name="Kyrpides N.C."/>
            <person name="Woyke T."/>
        </authorList>
    </citation>
    <scope>NUCLEOTIDE SEQUENCE</scope>
    <source>
        <strain evidence="1">GVMAG-M-3300021185-45</strain>
    </source>
</reference>
<dbReference type="EMBL" id="MN739425">
    <property type="protein sequence ID" value="QHT04259.1"/>
    <property type="molecule type" value="Genomic_DNA"/>
</dbReference>
<organism evidence="1">
    <name type="scientific">viral metagenome</name>
    <dbReference type="NCBI Taxonomy" id="1070528"/>
    <lineage>
        <taxon>unclassified sequences</taxon>
        <taxon>metagenomes</taxon>
        <taxon>organismal metagenomes</taxon>
    </lineage>
</organism>
<dbReference type="AlphaFoldDB" id="A0A6C0CKQ3"/>
<sequence>MLVLTLYNYLNYYLNNNLCNICMDNSKYSNICKDYENILKDECEDGKIKDDYCDRVSILLESCYKFKDMKITKEIKDSLKFDQSLK</sequence>